<reference evidence="1 2" key="1">
    <citation type="journal article" date="2020" name="ISME J.">
        <title>Uncovering the hidden diversity of litter-decomposition mechanisms in mushroom-forming fungi.</title>
        <authorList>
            <person name="Floudas D."/>
            <person name="Bentzer J."/>
            <person name="Ahren D."/>
            <person name="Johansson T."/>
            <person name="Persson P."/>
            <person name="Tunlid A."/>
        </authorList>
    </citation>
    <scope>NUCLEOTIDE SEQUENCE [LARGE SCALE GENOMIC DNA]</scope>
    <source>
        <strain evidence="1 2">CBS 175.51</strain>
    </source>
</reference>
<sequence>MATCSTSTRSRPLTCGLSTIEKFLLLSSNSLRNQLFLWLSKPDIVQLSCASSILKEYATIYSEGAWNINTFLEPWFQPPTIFRGVMAVSGAVVSGSQALRFFDRQSPNIACDLDIYVRLAGAMTIIVYLLESGYRRDVQLRGGGYPLLSDLQSLSTTKRFCSGGGPQGLLAVFDFDKPGPGSTMLKAQVIVLAQDPIHHVLHNFHSTLVMNFITYREAVAIFPRTTFLKRVGYISSRRRIGDIQKPMWRTKYEKRGFTFDTQSLRPSIELAARSLGDSRCWTILFKDLGRHSVIGLDATYSIYRIPELDKIKFDLSWIPEGGLGHATDRFRLGIYEPELWDYIYPWHILR</sequence>
<evidence type="ECO:0000313" key="2">
    <source>
        <dbReference type="Proteomes" id="UP000541558"/>
    </source>
</evidence>
<comment type="caution">
    <text evidence="1">The sequence shown here is derived from an EMBL/GenBank/DDBJ whole genome shotgun (WGS) entry which is preliminary data.</text>
</comment>
<protein>
    <submittedName>
        <fullName evidence="1">Uncharacterized protein</fullName>
    </submittedName>
</protein>
<keyword evidence="2" id="KW-1185">Reference proteome</keyword>
<dbReference type="Proteomes" id="UP000541558">
    <property type="component" value="Unassembled WGS sequence"/>
</dbReference>
<name>A0A8H5BMW5_9AGAR</name>
<dbReference type="AlphaFoldDB" id="A0A8H5BMW5"/>
<proteinExistence type="predicted"/>
<dbReference type="OrthoDB" id="3041043at2759"/>
<gene>
    <name evidence="1" type="ORF">D9611_000602</name>
</gene>
<evidence type="ECO:0000313" key="1">
    <source>
        <dbReference type="EMBL" id="KAF5325801.1"/>
    </source>
</evidence>
<organism evidence="1 2">
    <name type="scientific">Ephemerocybe angulata</name>
    <dbReference type="NCBI Taxonomy" id="980116"/>
    <lineage>
        <taxon>Eukaryota</taxon>
        <taxon>Fungi</taxon>
        <taxon>Dikarya</taxon>
        <taxon>Basidiomycota</taxon>
        <taxon>Agaricomycotina</taxon>
        <taxon>Agaricomycetes</taxon>
        <taxon>Agaricomycetidae</taxon>
        <taxon>Agaricales</taxon>
        <taxon>Agaricineae</taxon>
        <taxon>Psathyrellaceae</taxon>
        <taxon>Ephemerocybe</taxon>
    </lineage>
</organism>
<dbReference type="EMBL" id="JAACJK010000163">
    <property type="protein sequence ID" value="KAF5325801.1"/>
    <property type="molecule type" value="Genomic_DNA"/>
</dbReference>
<accession>A0A8H5BMW5</accession>